<dbReference type="Proteomes" id="UP000601027">
    <property type="component" value="Unassembled WGS sequence"/>
</dbReference>
<dbReference type="InterPro" id="IPR001387">
    <property type="entry name" value="Cro/C1-type_HTH"/>
</dbReference>
<evidence type="ECO:0000259" key="1">
    <source>
        <dbReference type="SMART" id="SM00530"/>
    </source>
</evidence>
<dbReference type="SUPFAM" id="SSF47413">
    <property type="entry name" value="lambda repressor-like DNA-binding domains"/>
    <property type="match status" value="1"/>
</dbReference>
<organism evidence="2 3">
    <name type="scientific">Micromonospora parastrephiae</name>
    <dbReference type="NCBI Taxonomy" id="2806101"/>
    <lineage>
        <taxon>Bacteria</taxon>
        <taxon>Bacillati</taxon>
        <taxon>Actinomycetota</taxon>
        <taxon>Actinomycetes</taxon>
        <taxon>Micromonosporales</taxon>
        <taxon>Micromonosporaceae</taxon>
        <taxon>Micromonospora</taxon>
    </lineage>
</organism>
<keyword evidence="3" id="KW-1185">Reference proteome</keyword>
<dbReference type="SMART" id="SM00530">
    <property type="entry name" value="HTH_XRE"/>
    <property type="match status" value="1"/>
</dbReference>
<accession>A0ABS1XMP5</accession>
<gene>
    <name evidence="2" type="ORF">JNW91_00725</name>
</gene>
<sequence>MGATDRAVQDAFAQFVRHAVDAAQDEHDWSITHVAARSGVGRSTIFRWLSGDWQHHPELPKVRAFCAALDLPLGAALRALTPLTYKTPPSPEVPEATAMEVLLMAVRDRFIDPRTTSAEKEHILAALHQLARRTTSRAG</sequence>
<protein>
    <submittedName>
        <fullName evidence="2">Helix-turn-helix transcriptional regulator</fullName>
    </submittedName>
</protein>
<reference evidence="2 3" key="1">
    <citation type="submission" date="2021-01" db="EMBL/GenBank/DDBJ databases">
        <title>Draft genome sequence of Micromonospora sp. strain STR1_7.</title>
        <authorList>
            <person name="Karlyshev A."/>
            <person name="Jawad R."/>
        </authorList>
    </citation>
    <scope>NUCLEOTIDE SEQUENCE [LARGE SCALE GENOMIC DNA]</scope>
    <source>
        <strain evidence="2 3">STR1-7</strain>
    </source>
</reference>
<dbReference type="EMBL" id="JAEVHM010000001">
    <property type="protein sequence ID" value="MBM0230526.1"/>
    <property type="molecule type" value="Genomic_DNA"/>
</dbReference>
<dbReference type="Gene3D" id="1.10.260.40">
    <property type="entry name" value="lambda repressor-like DNA-binding domains"/>
    <property type="match status" value="1"/>
</dbReference>
<dbReference type="Pfam" id="PF01381">
    <property type="entry name" value="HTH_3"/>
    <property type="match status" value="1"/>
</dbReference>
<evidence type="ECO:0000313" key="2">
    <source>
        <dbReference type="EMBL" id="MBM0230526.1"/>
    </source>
</evidence>
<proteinExistence type="predicted"/>
<dbReference type="InterPro" id="IPR010982">
    <property type="entry name" value="Lambda_DNA-bd_dom_sf"/>
</dbReference>
<feature type="domain" description="HTH cro/C1-type" evidence="1">
    <location>
        <begin position="19"/>
        <end position="76"/>
    </location>
</feature>
<evidence type="ECO:0000313" key="3">
    <source>
        <dbReference type="Proteomes" id="UP000601027"/>
    </source>
</evidence>
<comment type="caution">
    <text evidence="2">The sequence shown here is derived from an EMBL/GenBank/DDBJ whole genome shotgun (WGS) entry which is preliminary data.</text>
</comment>
<name>A0ABS1XMP5_9ACTN</name>